<proteinExistence type="predicted"/>
<name>A0A915IXH4_ROMCU</name>
<feature type="region of interest" description="Disordered" evidence="1">
    <location>
        <begin position="20"/>
        <end position="43"/>
    </location>
</feature>
<evidence type="ECO:0000313" key="3">
    <source>
        <dbReference type="WBParaSite" id="nRc.2.0.1.t18799-RA"/>
    </source>
</evidence>
<evidence type="ECO:0000313" key="2">
    <source>
        <dbReference type="Proteomes" id="UP000887565"/>
    </source>
</evidence>
<accession>A0A915IXH4</accession>
<organism evidence="2 3">
    <name type="scientific">Romanomermis culicivorax</name>
    <name type="common">Nematode worm</name>
    <dbReference type="NCBI Taxonomy" id="13658"/>
    <lineage>
        <taxon>Eukaryota</taxon>
        <taxon>Metazoa</taxon>
        <taxon>Ecdysozoa</taxon>
        <taxon>Nematoda</taxon>
        <taxon>Enoplea</taxon>
        <taxon>Dorylaimia</taxon>
        <taxon>Mermithida</taxon>
        <taxon>Mermithoidea</taxon>
        <taxon>Mermithidae</taxon>
        <taxon>Romanomermis</taxon>
    </lineage>
</organism>
<dbReference type="WBParaSite" id="nRc.2.0.1.t18799-RA">
    <property type="protein sequence ID" value="nRc.2.0.1.t18799-RA"/>
    <property type="gene ID" value="nRc.2.0.1.g18799"/>
</dbReference>
<dbReference type="Proteomes" id="UP000887565">
    <property type="component" value="Unplaced"/>
</dbReference>
<keyword evidence="2" id="KW-1185">Reference proteome</keyword>
<reference evidence="3" key="1">
    <citation type="submission" date="2022-11" db="UniProtKB">
        <authorList>
            <consortium name="WormBaseParasite"/>
        </authorList>
    </citation>
    <scope>IDENTIFICATION</scope>
</reference>
<protein>
    <submittedName>
        <fullName evidence="3">Uncharacterized protein</fullName>
    </submittedName>
</protein>
<evidence type="ECO:0000256" key="1">
    <source>
        <dbReference type="SAM" id="MobiDB-lite"/>
    </source>
</evidence>
<dbReference type="AlphaFoldDB" id="A0A915IXH4"/>
<sequence>MNYFKLDSATRYSWPCATDSRPPRYSGPDGTVGHPVYNGVKQGPMKESTDHTYELHEKNCSYLRCLVGEAQTVSNNAVQWPLIGVLFSLVNFQDQKCGKLKFKN</sequence>